<dbReference type="EMBL" id="BKCP01004339">
    <property type="protein sequence ID" value="GER30367.1"/>
    <property type="molecule type" value="Genomic_DNA"/>
</dbReference>
<dbReference type="Pfam" id="PF10358">
    <property type="entry name" value="NT-C2"/>
    <property type="match status" value="1"/>
</dbReference>
<comment type="caution">
    <text evidence="4">The sequence shown here is derived from an EMBL/GenBank/DDBJ whole genome shotgun (WGS) entry which is preliminary data.</text>
</comment>
<feature type="coiled-coil region" evidence="1">
    <location>
        <begin position="661"/>
        <end position="706"/>
    </location>
</feature>
<name>A0A5A7PDK2_STRAF</name>
<feature type="compositionally biased region" description="Low complexity" evidence="2">
    <location>
        <begin position="205"/>
        <end position="215"/>
    </location>
</feature>
<dbReference type="PANTHER" id="PTHR34452">
    <property type="entry name" value="MYOSIN HEAVY CHAIN-RELATED PROTEIN"/>
    <property type="match status" value="1"/>
</dbReference>
<evidence type="ECO:0000313" key="5">
    <source>
        <dbReference type="Proteomes" id="UP000325081"/>
    </source>
</evidence>
<organism evidence="4 5">
    <name type="scientific">Striga asiatica</name>
    <name type="common">Asiatic witchweed</name>
    <name type="synonym">Buchnera asiatica</name>
    <dbReference type="NCBI Taxonomy" id="4170"/>
    <lineage>
        <taxon>Eukaryota</taxon>
        <taxon>Viridiplantae</taxon>
        <taxon>Streptophyta</taxon>
        <taxon>Embryophyta</taxon>
        <taxon>Tracheophyta</taxon>
        <taxon>Spermatophyta</taxon>
        <taxon>Magnoliopsida</taxon>
        <taxon>eudicotyledons</taxon>
        <taxon>Gunneridae</taxon>
        <taxon>Pentapetalae</taxon>
        <taxon>asterids</taxon>
        <taxon>lamiids</taxon>
        <taxon>Lamiales</taxon>
        <taxon>Orobanchaceae</taxon>
        <taxon>Buchnereae</taxon>
        <taxon>Striga</taxon>
    </lineage>
</organism>
<dbReference type="PROSITE" id="PS51840">
    <property type="entry name" value="C2_NT"/>
    <property type="match status" value="1"/>
</dbReference>
<evidence type="ECO:0000256" key="2">
    <source>
        <dbReference type="SAM" id="MobiDB-lite"/>
    </source>
</evidence>
<dbReference type="OrthoDB" id="765176at2759"/>
<feature type="region of interest" description="Disordered" evidence="2">
    <location>
        <begin position="410"/>
        <end position="431"/>
    </location>
</feature>
<feature type="region of interest" description="Disordered" evidence="2">
    <location>
        <begin position="167"/>
        <end position="215"/>
    </location>
</feature>
<feature type="domain" description="C2 NT-type" evidence="3">
    <location>
        <begin position="6"/>
        <end position="141"/>
    </location>
</feature>
<gene>
    <name evidence="4" type="ORF">STAS_06299</name>
</gene>
<protein>
    <submittedName>
        <fullName evidence="4">Myosin heavy chain-related protein</fullName>
    </submittedName>
</protein>
<feature type="coiled-coil region" evidence="1">
    <location>
        <begin position="859"/>
        <end position="918"/>
    </location>
</feature>
<keyword evidence="1" id="KW-0175">Coiled coil</keyword>
<feature type="coiled-coil region" evidence="1">
    <location>
        <begin position="945"/>
        <end position="986"/>
    </location>
</feature>
<feature type="coiled-coil region" evidence="1">
    <location>
        <begin position="458"/>
        <end position="592"/>
    </location>
</feature>
<dbReference type="Proteomes" id="UP000325081">
    <property type="component" value="Unassembled WGS sequence"/>
</dbReference>
<feature type="compositionally biased region" description="Low complexity" evidence="2">
    <location>
        <begin position="170"/>
        <end position="180"/>
    </location>
</feature>
<proteinExistence type="predicted"/>
<dbReference type="InterPro" id="IPR019448">
    <property type="entry name" value="NT-C2"/>
</dbReference>
<feature type="coiled-coil region" evidence="1">
    <location>
        <begin position="738"/>
        <end position="828"/>
    </location>
</feature>
<dbReference type="AlphaFoldDB" id="A0A5A7PDK2"/>
<reference evidence="5" key="1">
    <citation type="journal article" date="2019" name="Curr. Biol.">
        <title>Genome Sequence of Striga asiatica Provides Insight into the Evolution of Plant Parasitism.</title>
        <authorList>
            <person name="Yoshida S."/>
            <person name="Kim S."/>
            <person name="Wafula E.K."/>
            <person name="Tanskanen J."/>
            <person name="Kim Y.M."/>
            <person name="Honaas L."/>
            <person name="Yang Z."/>
            <person name="Spallek T."/>
            <person name="Conn C.E."/>
            <person name="Ichihashi Y."/>
            <person name="Cheong K."/>
            <person name="Cui S."/>
            <person name="Der J.P."/>
            <person name="Gundlach H."/>
            <person name="Jiao Y."/>
            <person name="Hori C."/>
            <person name="Ishida J.K."/>
            <person name="Kasahara H."/>
            <person name="Kiba T."/>
            <person name="Kim M.S."/>
            <person name="Koo N."/>
            <person name="Laohavisit A."/>
            <person name="Lee Y.H."/>
            <person name="Lumba S."/>
            <person name="McCourt P."/>
            <person name="Mortimer J.C."/>
            <person name="Mutuku J.M."/>
            <person name="Nomura T."/>
            <person name="Sasaki-Sekimoto Y."/>
            <person name="Seto Y."/>
            <person name="Wang Y."/>
            <person name="Wakatake T."/>
            <person name="Sakakibara H."/>
            <person name="Demura T."/>
            <person name="Yamaguchi S."/>
            <person name="Yoneyama K."/>
            <person name="Manabe R.I."/>
            <person name="Nelson D.C."/>
            <person name="Schulman A.H."/>
            <person name="Timko M.P."/>
            <person name="dePamphilis C.W."/>
            <person name="Choi D."/>
            <person name="Shirasu K."/>
        </authorList>
    </citation>
    <scope>NUCLEOTIDE SEQUENCE [LARGE SCALE GENOMIC DNA]</scope>
    <source>
        <strain evidence="5">cv. UVA1</strain>
    </source>
</reference>
<keyword evidence="5" id="KW-1185">Reference proteome</keyword>
<evidence type="ECO:0000256" key="1">
    <source>
        <dbReference type="SAM" id="Coils"/>
    </source>
</evidence>
<sequence>MFKPARWWSERNKIKVDFKLQFHASQVTQVGGDGLMVSVIPAESGKPTAKSDKATIRDGSCYWAKPVYETVKFNRDPKTGKIHERLYYFVVGTGLLKSGAVGEASVNLSEYAEATRISTVSLPLKNSKSEAMLHVSIQRIHESTDEREIEERENVKLDSVEHASILQLGDLDTNETSTTDSTDDIPFNKTFSPPDSNTKHRVSSESDITLSSSESSTGIETHWELHMNNANRTHQELKSGLHTPIYNDHRTSWNWLGNPKDDILINPEGETFLEQEETEEAPDILIEKLKANVSALSRQAAMSELELQTLRKQVVKESKRGLDLSQEIAFLREERDSLQGECERLKASFHRQTNCARSDSQAAVIEELRQELNHTKELNTNLQIQLKKTQESNAELILAVQDLDQMLEQKNRDSGPTHQSDGDNYDNNDEDDEQKALEDLVKEHGNDSKEAYLVDQQITDLLTEFEIYKRDKDELEVQMEQLALDYEIMKQANHELSRRLEQTQIQEQLKMQYEPLSPETDMISELESHIETLENELKRLSKDYTDSFAKISSLEAHSRSLEDELEGVTQARVEQEQRAIKAEEDLKKMRWKNANTVERLQEDFRRLSVQMASTFEANENLVTKAMAETKEVRFEKGRLEEKLKKGREEHEAIKVGYESRMSSMAEEIERMRLDIEEKAGELENQKRSAEDARRVLSEEILVLRDEIEAHFAKNKILMEENESKKSLVHEVELMRVSVKEKELLVEQANDEMAELENRVEELNKELDKMRCLMREKEYVAANMKIELDVIRAQCEELKDSQLQDVADKEKLKKQVVQLKSDIKKREGAITSMEKKIKDGNGRGKNLDVVKANSKTSKPMARTSKEIMGLKERIKLLEGQVKSKETDLQNSAIAFLHKEKDLHNRIEELEERLHLYQSTGHEVEKGYEDKIPSITSMISSEKSNDSTKTAADIEELNDQMALLKENNKSMEEDLKEMQERYLDISLKFAEVEGERQNLIMKLRNVTYGNK</sequence>
<evidence type="ECO:0000259" key="3">
    <source>
        <dbReference type="PROSITE" id="PS51840"/>
    </source>
</evidence>
<dbReference type="PANTHER" id="PTHR34452:SF7">
    <property type="entry name" value="MYOSIN HEAVY CHAIN-RELATED PROTEIN"/>
    <property type="match status" value="1"/>
</dbReference>
<accession>A0A5A7PDK2</accession>
<dbReference type="Gene3D" id="1.10.287.1490">
    <property type="match status" value="1"/>
</dbReference>
<evidence type="ECO:0000313" key="4">
    <source>
        <dbReference type="EMBL" id="GER30367.1"/>
    </source>
</evidence>